<feature type="compositionally biased region" description="Polar residues" evidence="1">
    <location>
        <begin position="9"/>
        <end position="21"/>
    </location>
</feature>
<feature type="compositionally biased region" description="Polar residues" evidence="1">
    <location>
        <begin position="46"/>
        <end position="63"/>
    </location>
</feature>
<feature type="compositionally biased region" description="Polar residues" evidence="1">
    <location>
        <begin position="442"/>
        <end position="454"/>
    </location>
</feature>
<feature type="compositionally biased region" description="Polar residues" evidence="1">
    <location>
        <begin position="418"/>
        <end position="429"/>
    </location>
</feature>
<evidence type="ECO:0000313" key="4">
    <source>
        <dbReference type="Proteomes" id="UP000094020"/>
    </source>
</evidence>
<sequence>MDDPWAGPSWSTPAKPSSSIIMTMPEPGRATPPPRFDESDPWGTTHPPQSRSPVQATEDTLQNGDEVKSEVLDTPRWVGEEHSSWDRDQSETVTAYPQEKSKPPAIQGAEEASDWLEPDSSFPTSPSIPPSSPQQVKATSPTISPDALHKSTPPSIPTFADESFELIASNLTSLPKSPSFGDDFGTFSAGPSYSSSSADLWGTNAGPSTGQTTVKPDSGGWGGEDLSWTAPKDEMPSWGGEASFDDDRDQSPFQSPIIPHKQVQDDNEQDGDEGWGRSRPPIAVMERPKGDDDWEEAQRRIQVKQERAPQEKIDGLTKAWTDLLGGLIHIDLEKMTGAEEMVFEGKVKELNNETADQIRMFSVIPSNINTYPPIISDLMTHERYTYALQRPNPVPSTSLLTFTNPRRQGKVDPLSFSDDPSNPSWTSRSKLGEPDAPVLDISPQQQEDVNNKSKWSFWGKRPVPERQLTTSGGGVLERKSTTISSPDLTNERASADMRTSTSSRPSSRAPSISVQPSRPSSPALPTTQTAVPKITQDMGHSSPSTSLPQAPNQPSAVSRFFGRLSRNKSTTPAHYDDEHDKDLQLSPDDFSFLSEVPSLSTPPPEKGVGDLLALEAGRGEDIASLESLLNSKVTPLPKPLAPPPKGSAPIGYRSNSGKFVARMTPSAPTNLDLLGDLNFDGPADSELATTNVQSPITQFPSHVPSPASNTWDDFLSLDAGPSQNRRESVPSNVRSPVTSVIASPLVPSRSGTPGVSLSPPPPLSQSTLPALSSFTKPFPAASTQADTGRIDSDDFGTPRHASTSTFDDFGDFSAFNAESNSSHSTQPIMSEQTSYTCNLETPSKPPAMVAPGPAHALSTPVNHTKPGSLDHTPTLQLLSGASASKGKRWPAPPSPVAPILAPPPKPSQVSTGGFPFLSPPPPGRPSSRSSNLLDDLNGDASASTKHSTAVGIGINNLGNPDQDLGLFGGSLQPSRSITPSQFGQAVQPINDNDQASQLPKAVQGKGGLSAQDLSFFDSL</sequence>
<feature type="compositionally biased region" description="Polar residues" evidence="1">
    <location>
        <begin position="205"/>
        <end position="215"/>
    </location>
</feature>
<dbReference type="EMBL" id="CP144526">
    <property type="protein sequence ID" value="WWC71901.1"/>
    <property type="molecule type" value="Genomic_DNA"/>
</dbReference>
<feature type="compositionally biased region" description="Polar residues" evidence="1">
    <location>
        <begin position="971"/>
        <end position="997"/>
    </location>
</feature>
<dbReference type="KEGG" id="kpin:30173049"/>
<evidence type="ECO:0000313" key="3">
    <source>
        <dbReference type="EMBL" id="WWC71901.1"/>
    </source>
</evidence>
<name>A0A1B9I0C6_9TREE</name>
<feature type="compositionally biased region" description="Polar residues" evidence="1">
    <location>
        <begin position="729"/>
        <end position="741"/>
    </location>
</feature>
<evidence type="ECO:0000256" key="1">
    <source>
        <dbReference type="SAM" id="MobiDB-lite"/>
    </source>
</evidence>
<feature type="compositionally biased region" description="Low complexity" evidence="1">
    <location>
        <begin position="498"/>
        <end position="513"/>
    </location>
</feature>
<dbReference type="RefSeq" id="XP_019010212.1">
    <property type="nucleotide sequence ID" value="XM_019156410.1"/>
</dbReference>
<dbReference type="STRING" id="1296096.A0A1B9I0C6"/>
<feature type="compositionally biased region" description="Low complexity" evidence="1">
    <location>
        <begin position="764"/>
        <end position="773"/>
    </location>
</feature>
<reference evidence="2" key="3">
    <citation type="submission" date="2016-07" db="EMBL/GenBank/DDBJ databases">
        <title>Evolution of pathogenesis and genome organization in the Tremellales.</title>
        <authorList>
            <person name="Cuomo C."/>
            <person name="Litvintseva A."/>
            <person name="Heitman J."/>
            <person name="Chen Y."/>
            <person name="Sun S."/>
            <person name="Springer D."/>
            <person name="Dromer F."/>
            <person name="Young S."/>
            <person name="Zeng Q."/>
            <person name="Chapman S."/>
            <person name="Gujja S."/>
            <person name="Saif S."/>
            <person name="Birren B."/>
        </authorList>
    </citation>
    <scope>NUCLEOTIDE SEQUENCE</scope>
    <source>
        <strain evidence="2">CBS 10737</strain>
    </source>
</reference>
<keyword evidence="4" id="KW-1185">Reference proteome</keyword>
<dbReference type="Proteomes" id="UP000094020">
    <property type="component" value="Chromosome 8"/>
</dbReference>
<reference evidence="2" key="1">
    <citation type="submission" date="2013-07" db="EMBL/GenBank/DDBJ databases">
        <title>The Genome Sequence of Cryptococcus pinus CBS10737.</title>
        <authorList>
            <consortium name="The Broad Institute Genome Sequencing Platform"/>
            <person name="Cuomo C."/>
            <person name="Litvintseva A."/>
            <person name="Chen Y."/>
            <person name="Heitman J."/>
            <person name="Sun S."/>
            <person name="Springer D."/>
            <person name="Dromer F."/>
            <person name="Young S.K."/>
            <person name="Zeng Q."/>
            <person name="Gargeya S."/>
            <person name="Fitzgerald M."/>
            <person name="Abouelleil A."/>
            <person name="Alvarado L."/>
            <person name="Berlin A.M."/>
            <person name="Chapman S.B."/>
            <person name="Dewar J."/>
            <person name="Goldberg J."/>
            <person name="Griggs A."/>
            <person name="Gujja S."/>
            <person name="Hansen M."/>
            <person name="Howarth C."/>
            <person name="Imamovic A."/>
            <person name="Larimer J."/>
            <person name="McCowan C."/>
            <person name="Murphy C."/>
            <person name="Pearson M."/>
            <person name="Priest M."/>
            <person name="Roberts A."/>
            <person name="Saif S."/>
            <person name="Shea T."/>
            <person name="Sykes S."/>
            <person name="Wortman J."/>
            <person name="Nusbaum C."/>
            <person name="Birren B."/>
        </authorList>
    </citation>
    <scope>NUCLEOTIDE SEQUENCE [LARGE SCALE GENOMIC DNA]</scope>
    <source>
        <strain evidence="2">CBS 10737</strain>
    </source>
</reference>
<feature type="compositionally biased region" description="Polar residues" evidence="1">
    <location>
        <begin position="538"/>
        <end position="555"/>
    </location>
</feature>
<feature type="compositionally biased region" description="Polar residues" evidence="1">
    <location>
        <begin position="687"/>
        <end position="711"/>
    </location>
</feature>
<reference evidence="3" key="2">
    <citation type="submission" date="2013-07" db="EMBL/GenBank/DDBJ databases">
        <authorList>
            <consortium name="The Broad Institute Genome Sequencing Platform"/>
            <person name="Cuomo C."/>
            <person name="Litvintseva A."/>
            <person name="Chen Y."/>
            <person name="Heitman J."/>
            <person name="Sun S."/>
            <person name="Springer D."/>
            <person name="Dromer F."/>
            <person name="Young S.K."/>
            <person name="Zeng Q."/>
            <person name="Gargeya S."/>
            <person name="Fitzgerald M."/>
            <person name="Abouelleil A."/>
            <person name="Alvarado L."/>
            <person name="Berlin A.M."/>
            <person name="Chapman S.B."/>
            <person name="Dewar J."/>
            <person name="Goldberg J."/>
            <person name="Griggs A."/>
            <person name="Gujja S."/>
            <person name="Hansen M."/>
            <person name="Howarth C."/>
            <person name="Imamovic A."/>
            <person name="Larimer J."/>
            <person name="McCowan C."/>
            <person name="Murphy C."/>
            <person name="Pearson M."/>
            <person name="Priest M."/>
            <person name="Roberts A."/>
            <person name="Saif S."/>
            <person name="Shea T."/>
            <person name="Sykes S."/>
            <person name="Wortman J."/>
            <person name="Nusbaum C."/>
            <person name="Birren B."/>
        </authorList>
    </citation>
    <scope>NUCLEOTIDE SEQUENCE</scope>
    <source>
        <strain evidence="3">CBS 10737</strain>
    </source>
</reference>
<dbReference type="OrthoDB" id="2594812at2759"/>
<feature type="compositionally biased region" description="Polar residues" evidence="1">
    <location>
        <begin position="395"/>
        <end position="406"/>
    </location>
</feature>
<feature type="region of interest" description="Disordered" evidence="1">
    <location>
        <begin position="633"/>
        <end position="653"/>
    </location>
</feature>
<feature type="compositionally biased region" description="Pro residues" evidence="1">
    <location>
        <begin position="636"/>
        <end position="646"/>
    </location>
</feature>
<accession>A0A1B9I0C6</accession>
<feature type="compositionally biased region" description="Polar residues" evidence="1">
    <location>
        <begin position="514"/>
        <end position="530"/>
    </location>
</feature>
<dbReference type="GeneID" id="30173049"/>
<feature type="region of interest" description="Disordered" evidence="1">
    <location>
        <begin position="1"/>
        <end position="158"/>
    </location>
</feature>
<dbReference type="AlphaFoldDB" id="A0A1B9I0C6"/>
<feature type="region of interest" description="Disordered" evidence="1">
    <location>
        <begin position="175"/>
        <end position="294"/>
    </location>
</feature>
<dbReference type="EMBL" id="KI894012">
    <property type="protein sequence ID" value="OCF48993.1"/>
    <property type="molecule type" value="Genomic_DNA"/>
</dbReference>
<feature type="compositionally biased region" description="Basic and acidic residues" evidence="1">
    <location>
        <begin position="574"/>
        <end position="583"/>
    </location>
</feature>
<feature type="region of interest" description="Disordered" evidence="1">
    <location>
        <begin position="395"/>
        <end position="555"/>
    </location>
</feature>
<feature type="compositionally biased region" description="Polar residues" evidence="1">
    <location>
        <begin position="134"/>
        <end position="143"/>
    </location>
</feature>
<protein>
    <submittedName>
        <fullName evidence="2">Uncharacterized protein</fullName>
    </submittedName>
</protein>
<feature type="compositionally biased region" description="Polar residues" evidence="1">
    <location>
        <begin position="871"/>
        <end position="882"/>
    </location>
</feature>
<gene>
    <name evidence="2" type="ORF">I206_04680</name>
    <name evidence="3" type="ORF">I206_105860</name>
</gene>
<feature type="region of interest" description="Disordered" evidence="1">
    <location>
        <begin position="685"/>
        <end position="1019"/>
    </location>
</feature>
<evidence type="ECO:0000313" key="2">
    <source>
        <dbReference type="EMBL" id="OCF48993.1"/>
    </source>
</evidence>
<feature type="compositionally biased region" description="Basic and acidic residues" evidence="1">
    <location>
        <begin position="65"/>
        <end position="90"/>
    </location>
</feature>
<proteinExistence type="predicted"/>
<feature type="compositionally biased region" description="Low complexity" evidence="1">
    <location>
        <begin position="925"/>
        <end position="943"/>
    </location>
</feature>
<feature type="compositionally biased region" description="Polar residues" evidence="1">
    <location>
        <begin position="816"/>
        <end position="841"/>
    </location>
</feature>
<reference evidence="3" key="4">
    <citation type="submission" date="2024-02" db="EMBL/GenBank/DDBJ databases">
        <title>Comparative genomics of Cryptococcus and Kwoniella reveals pathogenesis evolution and contrasting modes of karyotype evolution via chromosome fusion or intercentromeric recombination.</title>
        <authorList>
            <person name="Coelho M.A."/>
            <person name="David-Palma M."/>
            <person name="Shea T."/>
            <person name="Bowers K."/>
            <person name="McGinley-Smith S."/>
            <person name="Mohammad A.W."/>
            <person name="Gnirke A."/>
            <person name="Yurkov A.M."/>
            <person name="Nowrousian M."/>
            <person name="Sun S."/>
            <person name="Cuomo C.A."/>
            <person name="Heitman J."/>
        </authorList>
    </citation>
    <scope>NUCLEOTIDE SEQUENCE</scope>
    <source>
        <strain evidence="3">CBS 10737</strain>
    </source>
</reference>
<feature type="compositionally biased region" description="Pro residues" evidence="1">
    <location>
        <begin position="890"/>
        <end position="906"/>
    </location>
</feature>
<organism evidence="2">
    <name type="scientific">Kwoniella pini CBS 10737</name>
    <dbReference type="NCBI Taxonomy" id="1296096"/>
    <lineage>
        <taxon>Eukaryota</taxon>
        <taxon>Fungi</taxon>
        <taxon>Dikarya</taxon>
        <taxon>Basidiomycota</taxon>
        <taxon>Agaricomycotina</taxon>
        <taxon>Tremellomycetes</taxon>
        <taxon>Tremellales</taxon>
        <taxon>Cryptococcaceae</taxon>
        <taxon>Kwoniella</taxon>
    </lineage>
</organism>
<feature type="region of interest" description="Disordered" evidence="1">
    <location>
        <begin position="567"/>
        <end position="588"/>
    </location>
</feature>